<evidence type="ECO:0000256" key="1">
    <source>
        <dbReference type="ARBA" id="ARBA00004571"/>
    </source>
</evidence>
<organism evidence="9 10">
    <name type="scientific">Acinetobacter haemolyticus</name>
    <dbReference type="NCBI Taxonomy" id="29430"/>
    <lineage>
        <taxon>Bacteria</taxon>
        <taxon>Pseudomonadati</taxon>
        <taxon>Pseudomonadota</taxon>
        <taxon>Gammaproteobacteria</taxon>
        <taxon>Moraxellales</taxon>
        <taxon>Moraxellaceae</taxon>
        <taxon>Acinetobacter</taxon>
    </lineage>
</organism>
<dbReference type="Proteomes" id="UP000463868">
    <property type="component" value="Chromosome"/>
</dbReference>
<dbReference type="InterPro" id="IPR025949">
    <property type="entry name" value="PapC-like_C"/>
</dbReference>
<keyword evidence="3" id="KW-0813">Transport</keyword>
<evidence type="ECO:0000313" key="10">
    <source>
        <dbReference type="Proteomes" id="UP000463868"/>
    </source>
</evidence>
<keyword evidence="4" id="KW-1134">Transmembrane beta strand</keyword>
<keyword evidence="5" id="KW-0812">Transmembrane</keyword>
<dbReference type="PANTHER" id="PTHR30451">
    <property type="entry name" value="OUTER MEMBRANE USHER PROTEIN"/>
    <property type="match status" value="1"/>
</dbReference>
<keyword evidence="7" id="KW-0472">Membrane</keyword>
<keyword evidence="8" id="KW-0998">Cell outer membrane</keyword>
<evidence type="ECO:0000256" key="5">
    <source>
        <dbReference type="ARBA" id="ARBA00022692"/>
    </source>
</evidence>
<dbReference type="SUPFAM" id="SSF141729">
    <property type="entry name" value="FimD N-terminal domain-like"/>
    <property type="match status" value="1"/>
</dbReference>
<dbReference type="InterPro" id="IPR025885">
    <property type="entry name" value="PapC_N"/>
</dbReference>
<dbReference type="InterPro" id="IPR043142">
    <property type="entry name" value="PapC-like_C_sf"/>
</dbReference>
<dbReference type="Gene3D" id="2.60.40.2610">
    <property type="entry name" value="Outer membrane usher protein FimD, plug domain"/>
    <property type="match status" value="1"/>
</dbReference>
<dbReference type="InterPro" id="IPR042186">
    <property type="entry name" value="FimD_plug_dom"/>
</dbReference>
<evidence type="ECO:0000313" key="9">
    <source>
        <dbReference type="EMBL" id="QHI13580.1"/>
    </source>
</evidence>
<evidence type="ECO:0000256" key="3">
    <source>
        <dbReference type="ARBA" id="ARBA00022448"/>
    </source>
</evidence>
<dbReference type="Pfam" id="PF00577">
    <property type="entry name" value="Usher"/>
    <property type="match status" value="1"/>
</dbReference>
<dbReference type="AlphaFoldDB" id="A0A380UQJ2"/>
<evidence type="ECO:0000256" key="7">
    <source>
        <dbReference type="ARBA" id="ARBA00023136"/>
    </source>
</evidence>
<comment type="similarity">
    <text evidence="2">Belongs to the fimbrial export usher family.</text>
</comment>
<evidence type="ECO:0000256" key="8">
    <source>
        <dbReference type="ARBA" id="ARBA00023237"/>
    </source>
</evidence>
<dbReference type="RefSeq" id="WP_004638782.1">
    <property type="nucleotide sequence ID" value="NZ_BKQF01000056.1"/>
</dbReference>
<sequence length="850" mass="95021">MSKKHAPYRLLKRHICFYLTSGIISMTVPVMVYADELKNNNAMEAEFDSSFLIGDAQKIDISRFKYGNPVLPGEYNVDVYINGKWFGKRRMQFKAVDPKQNAVTCFNSNTLLEYGVKQDALAIHQSAISQNSCLKIDEWIEDAYYDFDTSKLRVDISIPQVAIQKNAQGYVDPSVWDRGVNAGFLSYSGSAYKTFNRSNDNKETTNAFMALTAGANLAGWQLRHNGQWQWKDQPNENESKSNYQSTSTYLQRAFPQYRGVLTLGDSFTNGEVFDSFGYRGIDFSSDDRMLPNSMLGYAPRIRGNAKTNAKVEVRQQGQLIYQTTVSPGSFEINDLYPTGFGGELEVSVIESNGDIQTFSIPYASVVQMLRPGMSRYSVTAGEFRDRDIDLDPWVVQGKYQLGINNYLTGYTGFQATERYASALLGTAFATPLGAISVDVTHSEADFEKKASQSGQSYRLSYSKLISPTSTNLTLAAYRYSTENYYKLRDALLIRDLEDKGINSYAVGKQRSEFQITLNQGLPDGWGNFYMVGSWVDYWNRNESGKQYQFGYSNNYHGLTYGLSATKRQVDYSSNNRTRDTEYLMTLSFPLSFKKHSMNVNANASQNNRTVGVSGTVGDRFSYGSSMSHQDYNNPTFNVNGRYRTNFTTVGGSYSIADTYQQAMVSLTGNIVAHRDGILFGPEQGQTMVLVYAPDAAGAKVNNTTGLSVNKDGYAVIPYVTPYRLNDITLDPQEMSTNVELEETSQRIAPFAGSITKVDFSTKKGYAIYIAAKTSTGENLPFAAQVFDQNNESVGIVAQGSMVYLRTQKAQDQLYVKWGDESAEQCEITYDVTAQLAQDQQNLIMTEAVCK</sequence>
<dbReference type="Pfam" id="PF13953">
    <property type="entry name" value="PapC_C"/>
    <property type="match status" value="1"/>
</dbReference>
<reference evidence="9 10" key="1">
    <citation type="submission" date="2018-08" db="EMBL/GenBank/DDBJ databases">
        <title>Analysis of the genomic diversity of Mexican Acinetobacter haemolyticus clinical isolates.</title>
        <authorList>
            <person name="Castro-Jaimes S."/>
            <person name="Cevallos M.A."/>
        </authorList>
    </citation>
    <scope>NUCLEOTIDE SEQUENCE [LARGE SCALE GENOMIC DNA]</scope>
    <source>
        <strain evidence="9 10">AN43</strain>
    </source>
</reference>
<dbReference type="Pfam" id="PF13954">
    <property type="entry name" value="PapC_N"/>
    <property type="match status" value="1"/>
</dbReference>
<protein>
    <submittedName>
        <fullName evidence="9">Fimbrial biogenesis outer membrane usher protein</fullName>
    </submittedName>
</protein>
<dbReference type="GO" id="GO:0009297">
    <property type="term" value="P:pilus assembly"/>
    <property type="evidence" value="ECO:0007669"/>
    <property type="project" value="InterPro"/>
</dbReference>
<dbReference type="InterPro" id="IPR037224">
    <property type="entry name" value="PapC_N_sf"/>
</dbReference>
<dbReference type="EMBL" id="CP031976">
    <property type="protein sequence ID" value="QHI13580.1"/>
    <property type="molecule type" value="Genomic_DNA"/>
</dbReference>
<dbReference type="InterPro" id="IPR000015">
    <property type="entry name" value="Fimb_usher"/>
</dbReference>
<gene>
    <name evidence="9" type="ORF">AhaeAN43_09415</name>
</gene>
<evidence type="ECO:0000256" key="2">
    <source>
        <dbReference type="ARBA" id="ARBA00008064"/>
    </source>
</evidence>
<proteinExistence type="inferred from homology"/>
<accession>A0A380UQJ2</accession>
<dbReference type="GO" id="GO:0015473">
    <property type="term" value="F:fimbrial usher porin activity"/>
    <property type="evidence" value="ECO:0007669"/>
    <property type="project" value="InterPro"/>
</dbReference>
<comment type="subcellular location">
    <subcellularLocation>
        <location evidence="1">Cell outer membrane</location>
        <topology evidence="1">Multi-pass membrane protein</topology>
    </subcellularLocation>
</comment>
<dbReference type="Gene3D" id="3.10.20.410">
    <property type="match status" value="1"/>
</dbReference>
<keyword evidence="6" id="KW-0732">Signal</keyword>
<dbReference type="Gene3D" id="2.60.40.2070">
    <property type="match status" value="1"/>
</dbReference>
<dbReference type="FunFam" id="2.60.40.3110:FF:000001">
    <property type="entry name" value="Putative fimbrial outer membrane usher"/>
    <property type="match status" value="1"/>
</dbReference>
<evidence type="ECO:0000256" key="4">
    <source>
        <dbReference type="ARBA" id="ARBA00022452"/>
    </source>
</evidence>
<dbReference type="Gene3D" id="2.60.40.3110">
    <property type="match status" value="1"/>
</dbReference>
<name>A0A380UQJ2_ACIHA</name>
<dbReference type="GO" id="GO:0009279">
    <property type="term" value="C:cell outer membrane"/>
    <property type="evidence" value="ECO:0007669"/>
    <property type="project" value="UniProtKB-SubCell"/>
</dbReference>
<evidence type="ECO:0000256" key="6">
    <source>
        <dbReference type="ARBA" id="ARBA00022729"/>
    </source>
</evidence>
<dbReference type="PANTHER" id="PTHR30451:SF20">
    <property type="entry name" value="FIMBRIAE USHER"/>
    <property type="match status" value="1"/>
</dbReference>